<dbReference type="CDD" id="cd01297">
    <property type="entry name" value="D-aminoacylase"/>
    <property type="match status" value="1"/>
</dbReference>
<comment type="caution">
    <text evidence="2">The sequence shown here is derived from an EMBL/GenBank/DDBJ whole genome shotgun (WGS) entry which is preliminary data.</text>
</comment>
<evidence type="ECO:0000313" key="3">
    <source>
        <dbReference type="Proteomes" id="UP000569914"/>
    </source>
</evidence>
<feature type="domain" description="Amidohydrolase 3" evidence="1">
    <location>
        <begin position="45"/>
        <end position="506"/>
    </location>
</feature>
<dbReference type="GO" id="GO:0016811">
    <property type="term" value="F:hydrolase activity, acting on carbon-nitrogen (but not peptide) bonds, in linear amides"/>
    <property type="evidence" value="ECO:0007669"/>
    <property type="project" value="InterPro"/>
</dbReference>
<dbReference type="InterPro" id="IPR050378">
    <property type="entry name" value="Metallo-dep_Hydrolases_sf"/>
</dbReference>
<accession>A0A7Y9ID94</accession>
<dbReference type="InterPro" id="IPR023100">
    <property type="entry name" value="D-aminoacylase_insert_dom_sf"/>
</dbReference>
<organism evidence="2 3">
    <name type="scientific">Microlunatus parietis</name>
    <dbReference type="NCBI Taxonomy" id="682979"/>
    <lineage>
        <taxon>Bacteria</taxon>
        <taxon>Bacillati</taxon>
        <taxon>Actinomycetota</taxon>
        <taxon>Actinomycetes</taxon>
        <taxon>Propionibacteriales</taxon>
        <taxon>Propionibacteriaceae</taxon>
        <taxon>Microlunatus</taxon>
    </lineage>
</organism>
<evidence type="ECO:0000259" key="1">
    <source>
        <dbReference type="Pfam" id="PF07969"/>
    </source>
</evidence>
<dbReference type="SUPFAM" id="SSF51338">
    <property type="entry name" value="Composite domain of metallo-dependent hydrolases"/>
    <property type="match status" value="1"/>
</dbReference>
<dbReference type="InterPro" id="IPR013108">
    <property type="entry name" value="Amidohydro_3"/>
</dbReference>
<dbReference type="EMBL" id="JACCBU010000001">
    <property type="protein sequence ID" value="NYE74468.1"/>
    <property type="molecule type" value="Genomic_DNA"/>
</dbReference>
<keyword evidence="3" id="KW-1185">Reference proteome</keyword>
<dbReference type="Proteomes" id="UP000569914">
    <property type="component" value="Unassembled WGS sequence"/>
</dbReference>
<dbReference type="PANTHER" id="PTHR11647:SF1">
    <property type="entry name" value="COLLAPSIN RESPONSE MEDIATOR PROTEIN"/>
    <property type="match status" value="1"/>
</dbReference>
<name>A0A7Y9ID94_9ACTN</name>
<reference evidence="2 3" key="1">
    <citation type="submission" date="2020-07" db="EMBL/GenBank/DDBJ databases">
        <title>Sequencing the genomes of 1000 actinobacteria strains.</title>
        <authorList>
            <person name="Klenk H.-P."/>
        </authorList>
    </citation>
    <scope>NUCLEOTIDE SEQUENCE [LARGE SCALE GENOMIC DNA]</scope>
    <source>
        <strain evidence="2 3">DSM 22083</strain>
    </source>
</reference>
<dbReference type="Gene3D" id="3.30.1490.130">
    <property type="entry name" value="D-aminoacylase. Domain 3"/>
    <property type="match status" value="1"/>
</dbReference>
<sequence length="523" mass="55995">MTDLLITGGTVIDGTGDPARALDVLIKDDRIEALLAPGTPVAAARVIDAAGQVVAPGFIDVHTHSDVSMLLDGRAESKVHQGVTTEVTGNCGFSPYPLTPARRHDQLELLAGLGDDPIDPGWTDLDGYAAAFAERGVAINVAPLVGHGPLRIAAAGMAERVDADQVRTQQRLLAELLDQGAFGLSTGLTYVPSGFAETTELIELCRILARAGALYASHARHEGVESIEEAALLGRTTGVRVQYSHLAINHPERWGEAAELVEVFDRLRGAGVDLAYDVYPYDASASALTQYLPAWVQAGGVATMAARLAEPEIRRRAAADLARGWGRGVPWLWDRVILSRTDGLCGAREGLTVAEAAAELDRSEPDLVLDLCRAGGNRVQVVLRYRTEADMLTFLRQPYALIGSDGSALPYLIDRRPHPRAYGAHARILGRYVRDLGVLELAAAIRRMTGDAADRIGLTDRGRLRPGLAADVVVFDPSTVIDRATFLDPAQRPDGVRHVLVNGTAVIADGRQTPACPGRVLRR</sequence>
<dbReference type="AlphaFoldDB" id="A0A7Y9ID94"/>
<gene>
    <name evidence="2" type="ORF">BKA15_005797</name>
</gene>
<proteinExistence type="predicted"/>
<dbReference type="PANTHER" id="PTHR11647">
    <property type="entry name" value="HYDRANTOINASE/DIHYDROPYRIMIDINASE FAMILY MEMBER"/>
    <property type="match status" value="1"/>
</dbReference>
<dbReference type="InterPro" id="IPR011059">
    <property type="entry name" value="Metal-dep_hydrolase_composite"/>
</dbReference>
<protein>
    <submittedName>
        <fullName evidence="2">N-acyl-D-aspartate/D-glutamate deacylase</fullName>
    </submittedName>
</protein>
<dbReference type="InterPro" id="IPR032466">
    <property type="entry name" value="Metal_Hydrolase"/>
</dbReference>
<dbReference type="RefSeq" id="WP_179756792.1">
    <property type="nucleotide sequence ID" value="NZ_JACCBU010000001.1"/>
</dbReference>
<dbReference type="Gene3D" id="3.20.20.140">
    <property type="entry name" value="Metal-dependent hydrolases"/>
    <property type="match status" value="1"/>
</dbReference>
<dbReference type="Gene3D" id="2.30.40.10">
    <property type="entry name" value="Urease, subunit C, domain 1"/>
    <property type="match status" value="1"/>
</dbReference>
<dbReference type="SUPFAM" id="SSF51556">
    <property type="entry name" value="Metallo-dependent hydrolases"/>
    <property type="match status" value="1"/>
</dbReference>
<dbReference type="Pfam" id="PF07969">
    <property type="entry name" value="Amidohydro_3"/>
    <property type="match status" value="1"/>
</dbReference>
<evidence type="ECO:0000313" key="2">
    <source>
        <dbReference type="EMBL" id="NYE74468.1"/>
    </source>
</evidence>